<comment type="caution">
    <text evidence="2">The sequence shown here is derived from an EMBL/GenBank/DDBJ whole genome shotgun (WGS) entry which is preliminary data.</text>
</comment>
<sequence length="147" mass="16538">LKHKIKRKRFFDESSESEGEPELSHTSTESEGLKDQEEEWRKITYFNIIETLENELKNKTGYKLSQVLIPQFLSGTWCFLTPDWVQAVPGANSPVFIKHLALLDTSLGMTKASQSLGCDTPEKRCGNAAFTGASLLVYRPSVRDNSP</sequence>
<name>A0ABN7P217_TIMPD</name>
<protein>
    <submittedName>
        <fullName evidence="2">Uncharacterized protein</fullName>
    </submittedName>
</protein>
<feature type="region of interest" description="Disordered" evidence="1">
    <location>
        <begin position="1"/>
        <end position="35"/>
    </location>
</feature>
<proteinExistence type="predicted"/>
<reference evidence="2" key="1">
    <citation type="submission" date="2021-03" db="EMBL/GenBank/DDBJ databases">
        <authorList>
            <person name="Tran Van P."/>
        </authorList>
    </citation>
    <scope>NUCLEOTIDE SEQUENCE</scope>
</reference>
<evidence type="ECO:0000256" key="1">
    <source>
        <dbReference type="SAM" id="MobiDB-lite"/>
    </source>
</evidence>
<dbReference type="Proteomes" id="UP001153148">
    <property type="component" value="Unassembled WGS sequence"/>
</dbReference>
<keyword evidence="3" id="KW-1185">Reference proteome</keyword>
<organism evidence="2 3">
    <name type="scientific">Timema podura</name>
    <name type="common">Walking stick</name>
    <dbReference type="NCBI Taxonomy" id="61482"/>
    <lineage>
        <taxon>Eukaryota</taxon>
        <taxon>Metazoa</taxon>
        <taxon>Ecdysozoa</taxon>
        <taxon>Arthropoda</taxon>
        <taxon>Hexapoda</taxon>
        <taxon>Insecta</taxon>
        <taxon>Pterygota</taxon>
        <taxon>Neoptera</taxon>
        <taxon>Polyneoptera</taxon>
        <taxon>Phasmatodea</taxon>
        <taxon>Timematodea</taxon>
        <taxon>Timematoidea</taxon>
        <taxon>Timematidae</taxon>
        <taxon>Timema</taxon>
    </lineage>
</organism>
<feature type="non-terminal residue" evidence="2">
    <location>
        <position position="1"/>
    </location>
</feature>
<evidence type="ECO:0000313" key="3">
    <source>
        <dbReference type="Proteomes" id="UP001153148"/>
    </source>
</evidence>
<dbReference type="EMBL" id="CAJPIN010017973">
    <property type="protein sequence ID" value="CAG2061958.1"/>
    <property type="molecule type" value="Genomic_DNA"/>
</dbReference>
<accession>A0ABN7P217</accession>
<gene>
    <name evidence="2" type="ORF">TPAB3V08_LOCUS8911</name>
</gene>
<evidence type="ECO:0000313" key="2">
    <source>
        <dbReference type="EMBL" id="CAG2061958.1"/>
    </source>
</evidence>